<sequence length="193" mass="20814">MLRHSLTGAALVAGLALAAPSVVPAAAAAGPTYAPPGTTMTWIATTNGTTRTVKTEVLAPKGSEARFRRGTDGPARGWYPSCWSCVGQDFDHAKYGALWPLEAGKSVDFLQRAGKDGPVWRHHLEVTGKRGVTTPAGRFETYVIRQSVTSDKGGWKGRSTTWWAPSLGWAVKYRSSDNEGHHWSEQLAAVQRP</sequence>
<gene>
    <name evidence="3" type="ORF">SAMN05428998_12568</name>
</gene>
<dbReference type="Proteomes" id="UP000192917">
    <property type="component" value="Unassembled WGS sequence"/>
</dbReference>
<feature type="chain" id="PRO_5012961114" description="DUF3108 domain-containing protein" evidence="1">
    <location>
        <begin position="19"/>
        <end position="193"/>
    </location>
</feature>
<name>A0A1Y6CIF5_9PROT</name>
<dbReference type="EMBL" id="FWZX01000025">
    <property type="protein sequence ID" value="SMF64599.1"/>
    <property type="molecule type" value="Genomic_DNA"/>
</dbReference>
<evidence type="ECO:0000313" key="3">
    <source>
        <dbReference type="EMBL" id="SMF64599.1"/>
    </source>
</evidence>
<dbReference type="AlphaFoldDB" id="A0A1Y6CIF5"/>
<keyword evidence="1" id="KW-0732">Signal</keyword>
<dbReference type="Gene3D" id="2.40.360.20">
    <property type="match status" value="1"/>
</dbReference>
<reference evidence="3 4" key="1">
    <citation type="submission" date="2017-04" db="EMBL/GenBank/DDBJ databases">
        <authorList>
            <person name="Afonso C.L."/>
            <person name="Miller P.J."/>
            <person name="Scott M.A."/>
            <person name="Spackman E."/>
            <person name="Goraichik I."/>
            <person name="Dimitrov K.M."/>
            <person name="Suarez D.L."/>
            <person name="Swayne D.E."/>
        </authorList>
    </citation>
    <scope>NUCLEOTIDE SEQUENCE [LARGE SCALE GENOMIC DNA]</scope>
    <source>
        <strain evidence="3 4">USBA 355</strain>
    </source>
</reference>
<dbReference type="InterPro" id="IPR049279">
    <property type="entry name" value="DUF3108-like"/>
</dbReference>
<organism evidence="3 4">
    <name type="scientific">Tistlia consotensis USBA 355</name>
    <dbReference type="NCBI Taxonomy" id="560819"/>
    <lineage>
        <taxon>Bacteria</taxon>
        <taxon>Pseudomonadati</taxon>
        <taxon>Pseudomonadota</taxon>
        <taxon>Alphaproteobacteria</taxon>
        <taxon>Rhodospirillales</taxon>
        <taxon>Rhodovibrionaceae</taxon>
        <taxon>Tistlia</taxon>
    </lineage>
</organism>
<dbReference type="RefSeq" id="WP_085125225.1">
    <property type="nucleotide sequence ID" value="NZ_FWZX01000025.1"/>
</dbReference>
<keyword evidence="4" id="KW-1185">Reference proteome</keyword>
<feature type="domain" description="DUF3108" evidence="2">
    <location>
        <begin position="125"/>
        <end position="185"/>
    </location>
</feature>
<evidence type="ECO:0000256" key="1">
    <source>
        <dbReference type="SAM" id="SignalP"/>
    </source>
</evidence>
<protein>
    <recommendedName>
        <fullName evidence="2">DUF3108 domain-containing protein</fullName>
    </recommendedName>
</protein>
<feature type="signal peptide" evidence="1">
    <location>
        <begin position="1"/>
        <end position="18"/>
    </location>
</feature>
<evidence type="ECO:0000313" key="4">
    <source>
        <dbReference type="Proteomes" id="UP000192917"/>
    </source>
</evidence>
<dbReference type="Pfam" id="PF21347">
    <property type="entry name" value="DUF3108_like"/>
    <property type="match status" value="1"/>
</dbReference>
<evidence type="ECO:0000259" key="2">
    <source>
        <dbReference type="Pfam" id="PF21347"/>
    </source>
</evidence>
<proteinExistence type="predicted"/>
<accession>A0A1Y6CIF5</accession>